<dbReference type="Gene3D" id="3.90.1150.10">
    <property type="entry name" value="Aspartate Aminotransferase, domain 1"/>
    <property type="match status" value="1"/>
</dbReference>
<proteinExistence type="inferred from homology"/>
<keyword evidence="5" id="KW-0663">Pyridoxal phosphate</keyword>
<comment type="similarity">
    <text evidence="2">Belongs to the class-I pyridoxal-phosphate-dependent aminotransferase family.</text>
</comment>
<keyword evidence="3 7" id="KW-0032">Aminotransferase</keyword>
<dbReference type="PANTHER" id="PTHR46383:SF1">
    <property type="entry name" value="ASPARTATE AMINOTRANSFERASE"/>
    <property type="match status" value="1"/>
</dbReference>
<dbReference type="PANTHER" id="PTHR46383">
    <property type="entry name" value="ASPARTATE AMINOTRANSFERASE"/>
    <property type="match status" value="1"/>
</dbReference>
<dbReference type="InterPro" id="IPR050596">
    <property type="entry name" value="AspAT/PAT-like"/>
</dbReference>
<evidence type="ECO:0000256" key="1">
    <source>
        <dbReference type="ARBA" id="ARBA00001933"/>
    </source>
</evidence>
<evidence type="ECO:0000313" key="8">
    <source>
        <dbReference type="Proteomes" id="UP000593765"/>
    </source>
</evidence>
<keyword evidence="4" id="KW-0808">Transferase</keyword>
<evidence type="ECO:0000256" key="2">
    <source>
        <dbReference type="ARBA" id="ARBA00007441"/>
    </source>
</evidence>
<reference evidence="7 8" key="1">
    <citation type="submission" date="2020-10" db="EMBL/GenBank/DDBJ databases">
        <title>Wide distribution of Phycisphaera-like planctomycetes from WD2101 soil group in peatlands and genome analysis of the first cultivated representative.</title>
        <authorList>
            <person name="Dedysh S.N."/>
            <person name="Beletsky A.V."/>
            <person name="Ivanova A."/>
            <person name="Kulichevskaya I.S."/>
            <person name="Suzina N.E."/>
            <person name="Philippov D.A."/>
            <person name="Rakitin A.L."/>
            <person name="Mardanov A.V."/>
            <person name="Ravin N.V."/>
        </authorList>
    </citation>
    <scope>NUCLEOTIDE SEQUENCE [LARGE SCALE GENOMIC DNA]</scope>
    <source>
        <strain evidence="7 8">M1803</strain>
    </source>
</reference>
<evidence type="ECO:0000256" key="5">
    <source>
        <dbReference type="ARBA" id="ARBA00022898"/>
    </source>
</evidence>
<name>A0A7M2WYW0_9BACT</name>
<evidence type="ECO:0000259" key="6">
    <source>
        <dbReference type="Pfam" id="PF00155"/>
    </source>
</evidence>
<dbReference type="GO" id="GO:0030170">
    <property type="term" value="F:pyridoxal phosphate binding"/>
    <property type="evidence" value="ECO:0007669"/>
    <property type="project" value="InterPro"/>
</dbReference>
<evidence type="ECO:0000256" key="4">
    <source>
        <dbReference type="ARBA" id="ARBA00022679"/>
    </source>
</evidence>
<dbReference type="Proteomes" id="UP000593765">
    <property type="component" value="Chromosome"/>
</dbReference>
<dbReference type="FunFam" id="3.40.640.10:FF:000033">
    <property type="entry name" value="Aspartate aminotransferase"/>
    <property type="match status" value="1"/>
</dbReference>
<dbReference type="GO" id="GO:0006520">
    <property type="term" value="P:amino acid metabolic process"/>
    <property type="evidence" value="ECO:0007669"/>
    <property type="project" value="InterPro"/>
</dbReference>
<dbReference type="KEGG" id="hbs:IPV69_03270"/>
<dbReference type="InterPro" id="IPR015421">
    <property type="entry name" value="PyrdxlP-dep_Trfase_major"/>
</dbReference>
<comment type="cofactor">
    <cofactor evidence="1">
        <name>pyridoxal 5'-phosphate</name>
        <dbReference type="ChEBI" id="CHEBI:597326"/>
    </cofactor>
</comment>
<dbReference type="Gene3D" id="3.40.640.10">
    <property type="entry name" value="Type I PLP-dependent aspartate aminotransferase-like (Major domain)"/>
    <property type="match status" value="1"/>
</dbReference>
<gene>
    <name evidence="7" type="ORF">IPV69_03270</name>
</gene>
<evidence type="ECO:0000313" key="7">
    <source>
        <dbReference type="EMBL" id="QOV90402.1"/>
    </source>
</evidence>
<evidence type="ECO:0000256" key="3">
    <source>
        <dbReference type="ARBA" id="ARBA00022576"/>
    </source>
</evidence>
<dbReference type="AlphaFoldDB" id="A0A7M2WYW0"/>
<dbReference type="GO" id="GO:0008483">
    <property type="term" value="F:transaminase activity"/>
    <property type="evidence" value="ECO:0007669"/>
    <property type="project" value="UniProtKB-KW"/>
</dbReference>
<sequence length="401" mass="43411">MFPLADRMSLIADSITLAVSAKAGAMKKAGIDVVGFGAGEPDFDTPAFIKEAAKAALDKGQTKYTPTPCFPELKAAIADKFVKENGLAYKPENITVGAGGKHCLYMAFMAVLNPGDEVLIPSPYWVSYPEQVKLAGGVPKIVRGEEANGFKITPQQFEAAITPKTRVFVINSPSNPAGHAYTAEELKALADVVAKHPQVVVFSDEIYEKLLYGGLKFASFATLNPVLFDRTLTFNCHSKSFAMTGWRVGYIGGPKFVIDAINKLQSQMNSHITSFTQIPAAIALTDPQAAVTVEQMRQEFEKRGQHMWKRLSELPKVTCVRPQGAFYCFPNVSAYFGKTAGTAKITDAVSFAAALLEQSHVAVVPGNDSGFETHVRLSFATSMAQIDKGLDRIAEFLKKLG</sequence>
<protein>
    <submittedName>
        <fullName evidence="7">Pyridoxal phosphate-dependent aminotransferase</fullName>
    </submittedName>
</protein>
<dbReference type="EMBL" id="CP063458">
    <property type="protein sequence ID" value="QOV90402.1"/>
    <property type="molecule type" value="Genomic_DNA"/>
</dbReference>
<dbReference type="Pfam" id="PF00155">
    <property type="entry name" value="Aminotran_1_2"/>
    <property type="match status" value="1"/>
</dbReference>
<dbReference type="RefSeq" id="WP_206293483.1">
    <property type="nucleotide sequence ID" value="NZ_CP063458.1"/>
</dbReference>
<dbReference type="InterPro" id="IPR004839">
    <property type="entry name" value="Aminotransferase_I/II_large"/>
</dbReference>
<dbReference type="InterPro" id="IPR015424">
    <property type="entry name" value="PyrdxlP-dep_Trfase"/>
</dbReference>
<dbReference type="SUPFAM" id="SSF53383">
    <property type="entry name" value="PLP-dependent transferases"/>
    <property type="match status" value="1"/>
</dbReference>
<accession>A0A7M2WYW0</accession>
<keyword evidence="8" id="KW-1185">Reference proteome</keyword>
<organism evidence="7 8">
    <name type="scientific">Humisphaera borealis</name>
    <dbReference type="NCBI Taxonomy" id="2807512"/>
    <lineage>
        <taxon>Bacteria</taxon>
        <taxon>Pseudomonadati</taxon>
        <taxon>Planctomycetota</taxon>
        <taxon>Phycisphaerae</taxon>
        <taxon>Tepidisphaerales</taxon>
        <taxon>Tepidisphaeraceae</taxon>
        <taxon>Humisphaera</taxon>
    </lineage>
</organism>
<dbReference type="InterPro" id="IPR015422">
    <property type="entry name" value="PyrdxlP-dep_Trfase_small"/>
</dbReference>
<dbReference type="CDD" id="cd00609">
    <property type="entry name" value="AAT_like"/>
    <property type="match status" value="1"/>
</dbReference>
<feature type="domain" description="Aminotransferase class I/classII large" evidence="6">
    <location>
        <begin position="32"/>
        <end position="393"/>
    </location>
</feature>